<reference evidence="2 3" key="3">
    <citation type="submission" date="2016-03" db="EMBL/GenBank/DDBJ databases">
        <title>EvidentialGene: Evidence-directed Construction of Genes on Genomes.</title>
        <authorList>
            <person name="Gilbert D.G."/>
            <person name="Choi J.-H."/>
            <person name="Mockaitis K."/>
            <person name="Colbourne J."/>
            <person name="Pfrender M."/>
        </authorList>
    </citation>
    <scope>NUCLEOTIDE SEQUENCE [LARGE SCALE GENOMIC DNA]</scope>
    <source>
        <strain evidence="2 3">Xinb3</strain>
        <tissue evidence="2">Complete organism</tissue>
    </source>
</reference>
<organism evidence="1">
    <name type="scientific">Daphnia magna</name>
    <dbReference type="NCBI Taxonomy" id="35525"/>
    <lineage>
        <taxon>Eukaryota</taxon>
        <taxon>Metazoa</taxon>
        <taxon>Ecdysozoa</taxon>
        <taxon>Arthropoda</taxon>
        <taxon>Crustacea</taxon>
        <taxon>Branchiopoda</taxon>
        <taxon>Diplostraca</taxon>
        <taxon>Cladocera</taxon>
        <taxon>Anomopoda</taxon>
        <taxon>Daphniidae</taxon>
        <taxon>Daphnia</taxon>
    </lineage>
</organism>
<dbReference type="Proteomes" id="UP000076858">
    <property type="component" value="Unassembled WGS sequence"/>
</dbReference>
<dbReference type="EMBL" id="GDIP01238986">
    <property type="protein sequence ID" value="JAI84415.1"/>
    <property type="molecule type" value="Transcribed_RNA"/>
</dbReference>
<evidence type="ECO:0000313" key="1">
    <source>
        <dbReference type="EMBL" id="JAI84415.1"/>
    </source>
</evidence>
<dbReference type="EMBL" id="LRGB01001295">
    <property type="protein sequence ID" value="KZS13049.1"/>
    <property type="molecule type" value="Genomic_DNA"/>
</dbReference>
<evidence type="ECO:0000313" key="3">
    <source>
        <dbReference type="Proteomes" id="UP000076858"/>
    </source>
</evidence>
<evidence type="ECO:0000313" key="2">
    <source>
        <dbReference type="EMBL" id="KZS13049.1"/>
    </source>
</evidence>
<reference evidence="1" key="2">
    <citation type="submission" date="2015-10" db="EMBL/GenBank/DDBJ databases">
        <authorList>
            <person name="Gilbert D.G."/>
        </authorList>
    </citation>
    <scope>NUCLEOTIDE SEQUENCE</scope>
</reference>
<keyword evidence="3" id="KW-1185">Reference proteome</keyword>
<protein>
    <submittedName>
        <fullName evidence="1">Uncharacterized protein</fullName>
    </submittedName>
</protein>
<sequence>MFEQHRVLKALFLFLCVFFFVIRMRLWGWTMTDNSRMDKHKVEIKLKSFQPNPILNWNFPTRTHVFGLTCRYKIKSRTYRLSIIDRKHWNGAATESKQKCVQGQS</sequence>
<name>A0A0P4XUA6_9CRUS</name>
<gene>
    <name evidence="2" type="ORF">APZ42_021911</name>
</gene>
<accession>A0A0P4XUA6</accession>
<proteinExistence type="predicted"/>
<dbReference type="AlphaFoldDB" id="A0A0P4XUA6"/>
<reference evidence="1" key="1">
    <citation type="submission" date="2015-10" db="EMBL/GenBank/DDBJ databases">
        <title>Daphnia magna gene sets from two clonal populations assembled and annotated with EvidentialGene.</title>
        <authorList>
            <person name="Gilbert D."/>
            <person name="Podicheti R."/>
            <person name="Orsini L."/>
            <person name="Colbourne J."/>
            <person name="Pfrender M."/>
        </authorList>
    </citation>
    <scope>NUCLEOTIDE SEQUENCE</scope>
</reference>